<gene>
    <name evidence="1" type="ORF">SJ059_30315</name>
</gene>
<sequence length="86" mass="9414">LKEVLDYRANLKTRGRPELMVIGNMTADAATTLARQIQQQLGADGNEWCRNKDVVVNRQQLAIFNKAGNSTDSALAAVFAPPNVDE</sequence>
<feature type="non-terminal residue" evidence="1">
    <location>
        <position position="86"/>
    </location>
</feature>
<dbReference type="EMBL" id="JAWZZT010001244">
    <property type="protein sequence ID" value="MDX7018723.1"/>
    <property type="molecule type" value="Genomic_DNA"/>
</dbReference>
<dbReference type="Proteomes" id="UP001279012">
    <property type="component" value="Unassembled WGS sequence"/>
</dbReference>
<dbReference type="Gene3D" id="3.30.830.10">
    <property type="entry name" value="Metalloenzyme, LuxS/M16 peptidase-like"/>
    <property type="match status" value="2"/>
</dbReference>
<accession>A0AAW9ECT2</accession>
<dbReference type="AlphaFoldDB" id="A0AAW9ECT2"/>
<evidence type="ECO:0000313" key="2">
    <source>
        <dbReference type="Proteomes" id="UP001279012"/>
    </source>
</evidence>
<comment type="caution">
    <text evidence="1">The sequence shown here is derived from an EMBL/GenBank/DDBJ whole genome shotgun (WGS) entry which is preliminary data.</text>
</comment>
<evidence type="ECO:0000313" key="1">
    <source>
        <dbReference type="EMBL" id="MDX7018723.1"/>
    </source>
</evidence>
<proteinExistence type="predicted"/>
<organism evidence="1 2">
    <name type="scientific">Klebsiella aerogenes</name>
    <name type="common">Enterobacter aerogenes</name>
    <dbReference type="NCBI Taxonomy" id="548"/>
    <lineage>
        <taxon>Bacteria</taxon>
        <taxon>Pseudomonadati</taxon>
        <taxon>Pseudomonadota</taxon>
        <taxon>Gammaproteobacteria</taxon>
        <taxon>Enterobacterales</taxon>
        <taxon>Enterobacteriaceae</taxon>
        <taxon>Klebsiella/Raoultella group</taxon>
        <taxon>Klebsiella</taxon>
    </lineage>
</organism>
<name>A0AAW9ECT2_KLEAE</name>
<protein>
    <submittedName>
        <fullName evidence="1">Uncharacterized protein</fullName>
    </submittedName>
</protein>
<feature type="non-terminal residue" evidence="1">
    <location>
        <position position="1"/>
    </location>
</feature>
<reference evidence="1" key="1">
    <citation type="submission" date="2023-11" db="EMBL/GenBank/DDBJ databases">
        <title>Detection of rare carbapenemases in Enterobacterales - comparison of two colorimetric and two CIM-based carbapenemase assays.</title>
        <authorList>
            <person name="Schaffarczyk L."/>
            <person name="Noster J."/>
            <person name="Stelzer Y."/>
            <person name="Sattler J."/>
            <person name="Gatermann S."/>
            <person name="Hamprecht A."/>
        </authorList>
    </citation>
    <scope>NUCLEOTIDE SEQUENCE</scope>
    <source>
        <strain evidence="1">CIM-Cont-037</strain>
    </source>
</reference>